<feature type="domain" description="AMP-dependent synthetase/ligase" evidence="8">
    <location>
        <begin position="24"/>
        <end position="392"/>
    </location>
</feature>
<proteinExistence type="predicted"/>
<accession>A0A7X5RJH4</accession>
<evidence type="ECO:0000256" key="7">
    <source>
        <dbReference type="ARBA" id="ARBA00042773"/>
    </source>
</evidence>
<dbReference type="Pfam" id="PF00501">
    <property type="entry name" value="AMP-binding"/>
    <property type="match status" value="1"/>
</dbReference>
<dbReference type="InterPro" id="IPR025110">
    <property type="entry name" value="AMP-bd_C"/>
</dbReference>
<evidence type="ECO:0000259" key="9">
    <source>
        <dbReference type="Pfam" id="PF13193"/>
    </source>
</evidence>
<evidence type="ECO:0000256" key="6">
    <source>
        <dbReference type="ARBA" id="ARBA00039545"/>
    </source>
</evidence>
<dbReference type="PANTHER" id="PTHR43767:SF8">
    <property type="entry name" value="LONG-CHAIN-FATTY-ACID--COA LIGASE"/>
    <property type="match status" value="1"/>
</dbReference>
<evidence type="ECO:0000256" key="4">
    <source>
        <dbReference type="ARBA" id="ARBA00023136"/>
    </source>
</evidence>
<organism evidence="10 11">
    <name type="scientific">Alteromonas profundi</name>
    <dbReference type="NCBI Taxonomy" id="2696062"/>
    <lineage>
        <taxon>Bacteria</taxon>
        <taxon>Pseudomonadati</taxon>
        <taxon>Pseudomonadota</taxon>
        <taxon>Gammaproteobacteria</taxon>
        <taxon>Alteromonadales</taxon>
        <taxon>Alteromonadaceae</taxon>
        <taxon>Alteromonas/Salinimonas group</taxon>
        <taxon>Alteromonas</taxon>
    </lineage>
</organism>
<evidence type="ECO:0000313" key="10">
    <source>
        <dbReference type="EMBL" id="NDV89792.1"/>
    </source>
</evidence>
<name>A0A7X5RJH4_9ALTE</name>
<dbReference type="InterPro" id="IPR020845">
    <property type="entry name" value="AMP-binding_CS"/>
</dbReference>
<comment type="pathway">
    <text evidence="2">Lipid metabolism; fatty acid beta-oxidation.</text>
</comment>
<dbReference type="Gene3D" id="3.40.50.12780">
    <property type="entry name" value="N-terminal domain of ligase-like"/>
    <property type="match status" value="1"/>
</dbReference>
<dbReference type="CDD" id="cd05936">
    <property type="entry name" value="FC-FACS_FadD_like"/>
    <property type="match status" value="1"/>
</dbReference>
<dbReference type="AlphaFoldDB" id="A0A7X5RJH4"/>
<keyword evidence="11" id="KW-1185">Reference proteome</keyword>
<comment type="caution">
    <text evidence="10">The sequence shown here is derived from an EMBL/GenBank/DDBJ whole genome shotgun (WGS) entry which is preliminary data.</text>
</comment>
<keyword evidence="3" id="KW-0436">Ligase</keyword>
<dbReference type="EC" id="6.2.1.3" evidence="5"/>
<dbReference type="InterPro" id="IPR050237">
    <property type="entry name" value="ATP-dep_AMP-bd_enzyme"/>
</dbReference>
<protein>
    <recommendedName>
        <fullName evidence="6">Long-chain-fatty-acid--CoA ligase</fullName>
        <ecNumber evidence="5">6.2.1.3</ecNumber>
    </recommendedName>
    <alternativeName>
        <fullName evidence="7">Long-chain acyl-CoA synthetase</fullName>
    </alternativeName>
</protein>
<dbReference type="SUPFAM" id="SSF56801">
    <property type="entry name" value="Acetyl-CoA synthetase-like"/>
    <property type="match status" value="1"/>
</dbReference>
<dbReference type="PANTHER" id="PTHR43767">
    <property type="entry name" value="LONG-CHAIN-FATTY-ACID--COA LIGASE"/>
    <property type="match status" value="1"/>
</dbReference>
<dbReference type="Pfam" id="PF13193">
    <property type="entry name" value="AMP-binding_C"/>
    <property type="match status" value="1"/>
</dbReference>
<dbReference type="InterPro" id="IPR042099">
    <property type="entry name" value="ANL_N_sf"/>
</dbReference>
<comment type="subcellular location">
    <subcellularLocation>
        <location evidence="1">Membrane</location>
        <topology evidence="1">Peripheral membrane protein</topology>
    </subcellularLocation>
</comment>
<dbReference type="InterPro" id="IPR045851">
    <property type="entry name" value="AMP-bd_C_sf"/>
</dbReference>
<dbReference type="InterPro" id="IPR000873">
    <property type="entry name" value="AMP-dep_synth/lig_dom"/>
</dbReference>
<feature type="domain" description="AMP-binding enzyme C-terminal" evidence="9">
    <location>
        <begin position="442"/>
        <end position="516"/>
    </location>
</feature>
<evidence type="ECO:0000256" key="1">
    <source>
        <dbReference type="ARBA" id="ARBA00004170"/>
    </source>
</evidence>
<dbReference type="EMBL" id="JAAAWN010000001">
    <property type="protein sequence ID" value="NDV89792.1"/>
    <property type="molecule type" value="Genomic_DNA"/>
</dbReference>
<reference evidence="10 11" key="1">
    <citation type="submission" date="2020-01" db="EMBL/GenBank/DDBJ databases">
        <authorList>
            <person name="Chen J."/>
            <person name="Zhu S."/>
            <person name="Yang J."/>
        </authorList>
    </citation>
    <scope>NUCLEOTIDE SEQUENCE [LARGE SCALE GENOMIC DNA]</scope>
    <source>
        <strain evidence="10 11">345S023</strain>
    </source>
</reference>
<evidence type="ECO:0000256" key="5">
    <source>
        <dbReference type="ARBA" id="ARBA00026121"/>
    </source>
</evidence>
<dbReference type="Gene3D" id="3.30.300.30">
    <property type="match status" value="1"/>
</dbReference>
<gene>
    <name evidence="10" type="ORF">GTH32_01100</name>
</gene>
<evidence type="ECO:0000313" key="11">
    <source>
        <dbReference type="Proteomes" id="UP000470213"/>
    </source>
</evidence>
<keyword evidence="4" id="KW-0472">Membrane</keyword>
<evidence type="ECO:0000259" key="8">
    <source>
        <dbReference type="Pfam" id="PF00501"/>
    </source>
</evidence>
<dbReference type="RefSeq" id="WP_163083383.1">
    <property type="nucleotide sequence ID" value="NZ_JAAAWN010000001.1"/>
</dbReference>
<dbReference type="GO" id="GO:0004467">
    <property type="term" value="F:long-chain fatty acid-CoA ligase activity"/>
    <property type="evidence" value="ECO:0007669"/>
    <property type="project" value="UniProtKB-EC"/>
</dbReference>
<dbReference type="Proteomes" id="UP000470213">
    <property type="component" value="Unassembled WGS sequence"/>
</dbReference>
<evidence type="ECO:0000256" key="2">
    <source>
        <dbReference type="ARBA" id="ARBA00005005"/>
    </source>
</evidence>
<evidence type="ECO:0000256" key="3">
    <source>
        <dbReference type="ARBA" id="ARBA00022598"/>
    </source>
</evidence>
<dbReference type="PROSITE" id="PS00455">
    <property type="entry name" value="AMP_BINDING"/>
    <property type="match status" value="1"/>
</dbReference>
<sequence>MNLISETVKQAALETDTLQSIFSQGCKQFRENTSFVCGPQNLSYSALEQDSRNFAAYIQNHTDLQPGDRIALQLPNCLAYPIFAWGALRAGLILVNINPLYTENELRHMYQDSGAKALIVLSSSLEFVTDLVNESDISALFYLNNQTPSLENLHVDYCEFSELLSMGSRSKFTAVTAKADDIALLQYTGGTTGLSKAAVLTHENLISAAHSFWETTAVFEAGNEIFAAPLPVYHVYAFVGHIMVGVIYGVTSILIPNPRDLPAVYEALKGTKFSLFVGINTLFNMLCQDPQFRTLDFSGLKFTLSGGMALNQSVALRWEALTHCQINEGYGLTESSAGVIINRGQNCRRLGSVGKPMQGVEIKILDDNQQPIATGGKGELHIKGKQIMKEYWQNPEATAATLKDGWLATGDIATIDEDGFIYIVDRIKDMILVSGFNVYPAEIEQVVNRLEDIQECAAIAIQSEDSGEAVQLFVVRKQNALSENDIIEHCRANLAPYKIPKIIKFIDELPKSPVGKILKRELSPYS</sequence>
<dbReference type="GO" id="GO:0016020">
    <property type="term" value="C:membrane"/>
    <property type="evidence" value="ECO:0007669"/>
    <property type="project" value="UniProtKB-SubCell"/>
</dbReference>